<dbReference type="Proteomes" id="UP000276133">
    <property type="component" value="Unassembled WGS sequence"/>
</dbReference>
<evidence type="ECO:0000313" key="2">
    <source>
        <dbReference type="Proteomes" id="UP000276133"/>
    </source>
</evidence>
<name>A0A3M7R1N8_BRAPC</name>
<proteinExistence type="predicted"/>
<organism evidence="1 2">
    <name type="scientific">Brachionus plicatilis</name>
    <name type="common">Marine rotifer</name>
    <name type="synonym">Brachionus muelleri</name>
    <dbReference type="NCBI Taxonomy" id="10195"/>
    <lineage>
        <taxon>Eukaryota</taxon>
        <taxon>Metazoa</taxon>
        <taxon>Spiralia</taxon>
        <taxon>Gnathifera</taxon>
        <taxon>Rotifera</taxon>
        <taxon>Eurotatoria</taxon>
        <taxon>Monogononta</taxon>
        <taxon>Pseudotrocha</taxon>
        <taxon>Ploima</taxon>
        <taxon>Brachionidae</taxon>
        <taxon>Brachionus</taxon>
    </lineage>
</organism>
<dbReference type="AlphaFoldDB" id="A0A3M7R1N8"/>
<reference evidence="1 2" key="1">
    <citation type="journal article" date="2018" name="Sci. Rep.">
        <title>Genomic signatures of local adaptation to the degree of environmental predictability in rotifers.</title>
        <authorList>
            <person name="Franch-Gras L."/>
            <person name="Hahn C."/>
            <person name="Garcia-Roger E.M."/>
            <person name="Carmona M.J."/>
            <person name="Serra M."/>
            <person name="Gomez A."/>
        </authorList>
    </citation>
    <scope>NUCLEOTIDE SEQUENCE [LARGE SCALE GENOMIC DNA]</scope>
    <source>
        <strain evidence="1">HYR1</strain>
    </source>
</reference>
<dbReference type="EMBL" id="REGN01004442">
    <property type="protein sequence ID" value="RNA17512.1"/>
    <property type="molecule type" value="Genomic_DNA"/>
</dbReference>
<keyword evidence="2" id="KW-1185">Reference proteome</keyword>
<protein>
    <submittedName>
        <fullName evidence="1">Uncharacterized protein</fullName>
    </submittedName>
</protein>
<evidence type="ECO:0000313" key="1">
    <source>
        <dbReference type="EMBL" id="RNA17512.1"/>
    </source>
</evidence>
<sequence>MNSKFRQSQVPLDENLATNYFLKIFLLNIQTIHELPLDSWISFSQRKKWSRLPIVAERIKTGQSTMCMIFSMLSAIPGSLTV</sequence>
<comment type="caution">
    <text evidence="1">The sequence shown here is derived from an EMBL/GenBank/DDBJ whole genome shotgun (WGS) entry which is preliminary data.</text>
</comment>
<gene>
    <name evidence="1" type="ORF">BpHYR1_002207</name>
</gene>
<accession>A0A3M7R1N8</accession>